<evidence type="ECO:0000256" key="1">
    <source>
        <dbReference type="ARBA" id="ARBA00022729"/>
    </source>
</evidence>
<keyword evidence="4" id="KW-1185">Reference proteome</keyword>
<dbReference type="AlphaFoldDB" id="A0A815HYT2"/>
<protein>
    <submittedName>
        <fullName evidence="3">Uncharacterized protein</fullName>
    </submittedName>
</protein>
<organism evidence="3 4">
    <name type="scientific">Adineta ricciae</name>
    <name type="common">Rotifer</name>
    <dbReference type="NCBI Taxonomy" id="249248"/>
    <lineage>
        <taxon>Eukaryota</taxon>
        <taxon>Metazoa</taxon>
        <taxon>Spiralia</taxon>
        <taxon>Gnathifera</taxon>
        <taxon>Rotifera</taxon>
        <taxon>Eurotatoria</taxon>
        <taxon>Bdelloidea</taxon>
        <taxon>Adinetida</taxon>
        <taxon>Adinetidae</taxon>
        <taxon>Adineta</taxon>
    </lineage>
</organism>
<sequence length="1008" mass="115502">MSQFIISDPLISPFNSDPLIYNSTATRFPPNTTISIMFKEMMIEQWNPSSSYEVFYGLCAPKYCTYSQRIRTQNFSGVIVTLISMVGGIVVSLRIGTPYFVKFILKLLTIFKKNTQQKVRRERVKHGWFNRMKIMGQNMMKRLAKVATELNIFSAHNFGSNVNRSTVISLTILIFYTIIRPHTAIKTFEKLSLTSYQNFHRKYGNKLKCPCSKIASTYNESLEIKPIFHSICSSDFTTDKWRVAVTNNLISNLSVYSTRDYRRFISAHIQYLQGLCRISKEVVNNAINEFLSSLLVTVELLSEQDFHNRLNTLVKQSELNAPILLSRFLFITRIVYHGNAFMSTYGTNFIYATLPKLNTDTYAYTEAMVYDNNCSCGISSNCTTQATFVIDGNPSKIFPIEGLKMGCTASESFRLSTLECFYNQSCLSLIHRHTNYQENHSISILNISHHFPPNTTINELIDKSFVEQWSIKPSYTSYYYQCMSLLCSYTYIETFNILYIITLFLSFQGGLTLVLKWVCPKIVRIFMKIYFYYTRQRSSIHPVSSLEMSLNNIHIDTANADVDIRTTDNITTKKTINSSIQWYSKIILIVVLLIFLIVAIIIFSIYHTKNVLTTNRTMNGNLNTTTTSMMSTSSITPEPPCQFKFQQRSINISCHEGYAGNFLIATADFNNDNQADLIYYCQLSGYQKMLVLLGDDNGTFQNSIIIPSENVSGASMLHTADFNNDNRSDVILLHEVDLKRRLTLLLSNGDGTFEANMLSIIIDELPRKMTVNDLNNDKILDIVMIMEKDPNVYVMFGNRDGDFSIIFVLFTELYSELTDLVVGDVNNDTYVDIVVYDYKSSHIYVFFGSTNGTFQAQKPFFTSFKPIFSSIAIGDFDNDYQFDIANVHYWKDIICTIYQYNNRRFNKNKNTTIKSLGKLTSIVIGNINGDNYLDIILALNDPYRIYGLLGYGNGRFYSQEIHWSESIYAFQWFAVNDFNNDGYQDIISASSEVNIIDIFLNKGECSTI</sequence>
<proteinExistence type="predicted"/>
<evidence type="ECO:0000256" key="2">
    <source>
        <dbReference type="SAM" id="Phobius"/>
    </source>
</evidence>
<comment type="caution">
    <text evidence="3">The sequence shown here is derived from an EMBL/GenBank/DDBJ whole genome shotgun (WGS) entry which is preliminary data.</text>
</comment>
<gene>
    <name evidence="3" type="ORF">XAT740_LOCUS31896</name>
</gene>
<keyword evidence="2" id="KW-0812">Transmembrane</keyword>
<keyword evidence="2" id="KW-1133">Transmembrane helix</keyword>
<dbReference type="EMBL" id="CAJNOR010002937">
    <property type="protein sequence ID" value="CAF1358835.1"/>
    <property type="molecule type" value="Genomic_DNA"/>
</dbReference>
<keyword evidence="2" id="KW-0472">Membrane</keyword>
<evidence type="ECO:0000313" key="3">
    <source>
        <dbReference type="EMBL" id="CAF1358835.1"/>
    </source>
</evidence>
<accession>A0A815HYT2</accession>
<feature type="transmembrane region" description="Helical" evidence="2">
    <location>
        <begin position="582"/>
        <end position="606"/>
    </location>
</feature>
<dbReference type="InterPro" id="IPR013517">
    <property type="entry name" value="FG-GAP"/>
</dbReference>
<evidence type="ECO:0000313" key="4">
    <source>
        <dbReference type="Proteomes" id="UP000663828"/>
    </source>
</evidence>
<dbReference type="Proteomes" id="UP000663828">
    <property type="component" value="Unassembled WGS sequence"/>
</dbReference>
<dbReference type="PANTHER" id="PTHR44103">
    <property type="entry name" value="PROPROTEIN CONVERTASE P"/>
    <property type="match status" value="1"/>
</dbReference>
<reference evidence="3" key="1">
    <citation type="submission" date="2021-02" db="EMBL/GenBank/DDBJ databases">
        <authorList>
            <person name="Nowell W R."/>
        </authorList>
    </citation>
    <scope>NUCLEOTIDE SEQUENCE</scope>
</reference>
<keyword evidence="1" id="KW-0732">Signal</keyword>
<dbReference type="Gene3D" id="2.130.10.130">
    <property type="entry name" value="Integrin alpha, N-terminal"/>
    <property type="match status" value="2"/>
</dbReference>
<dbReference type="InterPro" id="IPR028994">
    <property type="entry name" value="Integrin_alpha_N"/>
</dbReference>
<feature type="transmembrane region" description="Helical" evidence="2">
    <location>
        <begin position="497"/>
        <end position="519"/>
    </location>
</feature>
<name>A0A815HYT2_ADIRI</name>
<dbReference type="PANTHER" id="PTHR44103:SF1">
    <property type="entry name" value="PROPROTEIN CONVERTASE P"/>
    <property type="match status" value="1"/>
</dbReference>
<dbReference type="SUPFAM" id="SSF69318">
    <property type="entry name" value="Integrin alpha N-terminal domain"/>
    <property type="match status" value="1"/>
</dbReference>
<feature type="transmembrane region" description="Helical" evidence="2">
    <location>
        <begin position="75"/>
        <end position="96"/>
    </location>
</feature>
<dbReference type="Pfam" id="PF13517">
    <property type="entry name" value="FG-GAP_3"/>
    <property type="match status" value="3"/>
</dbReference>